<feature type="chain" id="PRO_5047294002" description="DUF1328 domain-containing protein" evidence="2">
    <location>
        <begin position="21"/>
        <end position="61"/>
    </location>
</feature>
<evidence type="ECO:0000313" key="3">
    <source>
        <dbReference type="EMBL" id="MCV2874310.1"/>
    </source>
</evidence>
<proteinExistence type="predicted"/>
<sequence length="61" mass="6265">MFLVASLVMFAVFTANVALGAATGNTFLSDVGEMLVLFAASVLFVAAILKREAAQKDKAGG</sequence>
<feature type="signal peptide" evidence="2">
    <location>
        <begin position="1"/>
        <end position="20"/>
    </location>
</feature>
<protein>
    <recommendedName>
        <fullName evidence="5">DUF1328 domain-containing protein</fullName>
    </recommendedName>
</protein>
<accession>A0ABT2ZT24</accession>
<keyword evidence="4" id="KW-1185">Reference proteome</keyword>
<dbReference type="RefSeq" id="WP_263741588.1">
    <property type="nucleotide sequence ID" value="NZ_JAOWKZ010000005.1"/>
</dbReference>
<keyword evidence="2" id="KW-0732">Signal</keyword>
<gene>
    <name evidence="3" type="ORF">OEZ71_18595</name>
</gene>
<organism evidence="3 4">
    <name type="scientific">Albidovulum litorale</name>
    <dbReference type="NCBI Taxonomy" id="2984134"/>
    <lineage>
        <taxon>Bacteria</taxon>
        <taxon>Pseudomonadati</taxon>
        <taxon>Pseudomonadota</taxon>
        <taxon>Alphaproteobacteria</taxon>
        <taxon>Rhodobacterales</taxon>
        <taxon>Paracoccaceae</taxon>
        <taxon>Albidovulum</taxon>
    </lineage>
</organism>
<dbReference type="Proteomes" id="UP001652564">
    <property type="component" value="Unassembled WGS sequence"/>
</dbReference>
<evidence type="ECO:0000256" key="2">
    <source>
        <dbReference type="SAM" id="SignalP"/>
    </source>
</evidence>
<feature type="transmembrane region" description="Helical" evidence="1">
    <location>
        <begin position="30"/>
        <end position="49"/>
    </location>
</feature>
<reference evidence="3 4" key="1">
    <citation type="submission" date="2022-10" db="EMBL/GenBank/DDBJ databases">
        <title>Defluviimonas sp. nov., isolated from ocean surface sediments.</title>
        <authorList>
            <person name="He W."/>
            <person name="Wang L."/>
            <person name="Zhang D.-F."/>
        </authorList>
    </citation>
    <scope>NUCLEOTIDE SEQUENCE [LARGE SCALE GENOMIC DNA]</scope>
    <source>
        <strain evidence="3 4">WL0050</strain>
    </source>
</reference>
<name>A0ABT2ZT24_9RHOB</name>
<keyword evidence="1" id="KW-0472">Membrane</keyword>
<evidence type="ECO:0000256" key="1">
    <source>
        <dbReference type="SAM" id="Phobius"/>
    </source>
</evidence>
<keyword evidence="1" id="KW-1133">Transmembrane helix</keyword>
<comment type="caution">
    <text evidence="3">The sequence shown here is derived from an EMBL/GenBank/DDBJ whole genome shotgun (WGS) entry which is preliminary data.</text>
</comment>
<dbReference type="EMBL" id="JAOWKZ010000005">
    <property type="protein sequence ID" value="MCV2874310.1"/>
    <property type="molecule type" value="Genomic_DNA"/>
</dbReference>
<keyword evidence="1" id="KW-0812">Transmembrane</keyword>
<evidence type="ECO:0008006" key="5">
    <source>
        <dbReference type="Google" id="ProtNLM"/>
    </source>
</evidence>
<evidence type="ECO:0000313" key="4">
    <source>
        <dbReference type="Proteomes" id="UP001652564"/>
    </source>
</evidence>